<comment type="cofactor">
    <cofactor evidence="1">
        <name>Mg(2+)</name>
        <dbReference type="ChEBI" id="CHEBI:18420"/>
    </cofactor>
</comment>
<reference evidence="11" key="1">
    <citation type="journal article" date="2019" name="Int. J. Syst. Evol. Microbiol.">
        <title>The Global Catalogue of Microorganisms (GCM) 10K type strain sequencing project: providing services to taxonomists for standard genome sequencing and annotation.</title>
        <authorList>
            <consortium name="The Broad Institute Genomics Platform"/>
            <consortium name="The Broad Institute Genome Sequencing Center for Infectious Disease"/>
            <person name="Wu L."/>
            <person name="Ma J."/>
        </authorList>
    </citation>
    <scope>NUCLEOTIDE SEQUENCE [LARGE SCALE GENOMIC DNA]</scope>
    <source>
        <strain evidence="11">CCM 8911</strain>
    </source>
</reference>
<comment type="caution">
    <text evidence="10">The sequence shown here is derived from an EMBL/GenBank/DDBJ whole genome shotgun (WGS) entry which is preliminary data.</text>
</comment>
<dbReference type="InterPro" id="IPR017438">
    <property type="entry name" value="ATP-NAD_kinase_N"/>
</dbReference>
<dbReference type="Proteomes" id="UP001597249">
    <property type="component" value="Unassembled WGS sequence"/>
</dbReference>
<sequence>MKAIELIVNEYAGNARTKKMIPRLIAALGEQYTFATTTYTHEAGDARKAIERIVAVVGPSAPQPQIVVIGGDGTLHDVINGLQDLGRPDIPVGYVPNGTGNDFARAHGIPLEPFAAIAALRDARPRLARIGKAETEEFGTLYFINNFGIGVDARIVYDTNHSRAKAMLNAMHLGQLSYTANILRAVATQHAFRAAITVQHEAVIDNAFLCVFTNHPFLGGGLRLFPDAAQDWHQLSFVLVRKEKWRILIQVLAKILSGQSVHPKLAHLTGQRFRFETAAHEHVQLDGEEYNAPVHGTLSQTDQSMLLPRPTH</sequence>
<dbReference type="NCBIfam" id="TIGR00147">
    <property type="entry name" value="YegS/Rv2252/BmrU family lipid kinase"/>
    <property type="match status" value="1"/>
</dbReference>
<keyword evidence="7" id="KW-0444">Lipid biosynthesis</keyword>
<dbReference type="GO" id="GO:0016301">
    <property type="term" value="F:kinase activity"/>
    <property type="evidence" value="ECO:0007669"/>
    <property type="project" value="UniProtKB-KW"/>
</dbReference>
<protein>
    <submittedName>
        <fullName evidence="10">Diacylglycerol/lipid kinase family protein</fullName>
        <ecNumber evidence="10">2.7.1.-</ecNumber>
    </submittedName>
</protein>
<dbReference type="InterPro" id="IPR016064">
    <property type="entry name" value="NAD/diacylglycerol_kinase_sf"/>
</dbReference>
<evidence type="ECO:0000256" key="1">
    <source>
        <dbReference type="ARBA" id="ARBA00001946"/>
    </source>
</evidence>
<name>A0ABW4BBL2_9LACO</name>
<keyword evidence="8" id="KW-1208">Phospholipid metabolism</keyword>
<evidence type="ECO:0000256" key="8">
    <source>
        <dbReference type="ARBA" id="ARBA00023264"/>
    </source>
</evidence>
<comment type="similarity">
    <text evidence="2">Belongs to the diacylglycerol/lipid kinase family.</text>
</comment>
<dbReference type="PROSITE" id="PS50146">
    <property type="entry name" value="DAGK"/>
    <property type="match status" value="1"/>
</dbReference>
<dbReference type="SUPFAM" id="SSF111331">
    <property type="entry name" value="NAD kinase/diacylglycerol kinase-like"/>
    <property type="match status" value="1"/>
</dbReference>
<dbReference type="EC" id="2.7.1.-" evidence="10"/>
<evidence type="ECO:0000313" key="11">
    <source>
        <dbReference type="Proteomes" id="UP001597249"/>
    </source>
</evidence>
<gene>
    <name evidence="10" type="ORF">ACFQ3L_11210</name>
</gene>
<evidence type="ECO:0000256" key="5">
    <source>
        <dbReference type="ARBA" id="ARBA00022777"/>
    </source>
</evidence>
<dbReference type="Pfam" id="PF00781">
    <property type="entry name" value="DAGK_cat"/>
    <property type="match status" value="1"/>
</dbReference>
<evidence type="ECO:0000259" key="9">
    <source>
        <dbReference type="PROSITE" id="PS50146"/>
    </source>
</evidence>
<keyword evidence="3 10" id="KW-0808">Transferase</keyword>
<dbReference type="EMBL" id="JBHTMO010000040">
    <property type="protein sequence ID" value="MFD1394136.1"/>
    <property type="molecule type" value="Genomic_DNA"/>
</dbReference>
<keyword evidence="4" id="KW-0547">Nucleotide-binding</keyword>
<dbReference type="Pfam" id="PF19279">
    <property type="entry name" value="YegS_C"/>
    <property type="match status" value="1"/>
</dbReference>
<feature type="domain" description="DAGKc" evidence="9">
    <location>
        <begin position="1"/>
        <end position="137"/>
    </location>
</feature>
<dbReference type="InterPro" id="IPR045540">
    <property type="entry name" value="YegS/DAGK_C"/>
</dbReference>
<keyword evidence="7" id="KW-0443">Lipid metabolism</keyword>
<accession>A0ABW4BBL2</accession>
<dbReference type="SMART" id="SM00046">
    <property type="entry name" value="DAGKc"/>
    <property type="match status" value="1"/>
</dbReference>
<dbReference type="Gene3D" id="2.60.200.40">
    <property type="match status" value="1"/>
</dbReference>
<evidence type="ECO:0000256" key="2">
    <source>
        <dbReference type="ARBA" id="ARBA00005983"/>
    </source>
</evidence>
<keyword evidence="11" id="KW-1185">Reference proteome</keyword>
<proteinExistence type="inferred from homology"/>
<keyword evidence="7" id="KW-0594">Phospholipid biosynthesis</keyword>
<evidence type="ECO:0000256" key="7">
    <source>
        <dbReference type="ARBA" id="ARBA00023209"/>
    </source>
</evidence>
<organism evidence="10 11">
    <name type="scientific">Lacticaseibacillus jixianensis</name>
    <dbReference type="NCBI Taxonomy" id="2486012"/>
    <lineage>
        <taxon>Bacteria</taxon>
        <taxon>Bacillati</taxon>
        <taxon>Bacillota</taxon>
        <taxon>Bacilli</taxon>
        <taxon>Lactobacillales</taxon>
        <taxon>Lactobacillaceae</taxon>
        <taxon>Lacticaseibacillus</taxon>
    </lineage>
</organism>
<dbReference type="InterPro" id="IPR050187">
    <property type="entry name" value="Lipid_Phosphate_FormReg"/>
</dbReference>
<keyword evidence="6" id="KW-0067">ATP-binding</keyword>
<evidence type="ECO:0000256" key="6">
    <source>
        <dbReference type="ARBA" id="ARBA00022840"/>
    </source>
</evidence>
<evidence type="ECO:0000256" key="4">
    <source>
        <dbReference type="ARBA" id="ARBA00022741"/>
    </source>
</evidence>
<dbReference type="InterPro" id="IPR001206">
    <property type="entry name" value="Diacylglycerol_kinase_cat_dom"/>
</dbReference>
<dbReference type="InterPro" id="IPR005218">
    <property type="entry name" value="Diacylglycerol/lipid_kinase"/>
</dbReference>
<evidence type="ECO:0000313" key="10">
    <source>
        <dbReference type="EMBL" id="MFD1394136.1"/>
    </source>
</evidence>
<evidence type="ECO:0000256" key="3">
    <source>
        <dbReference type="ARBA" id="ARBA00022679"/>
    </source>
</evidence>
<dbReference type="RefSeq" id="WP_125585198.1">
    <property type="nucleotide sequence ID" value="NZ_JBHTMO010000040.1"/>
</dbReference>
<dbReference type="PANTHER" id="PTHR12358:SF54">
    <property type="entry name" value="SPHINGOSINE KINASE RELATED PROTEIN"/>
    <property type="match status" value="1"/>
</dbReference>
<keyword evidence="5 10" id="KW-0418">Kinase</keyword>
<dbReference type="Gene3D" id="3.40.50.10330">
    <property type="entry name" value="Probable inorganic polyphosphate/atp-NAD kinase, domain 1"/>
    <property type="match status" value="1"/>
</dbReference>
<dbReference type="PANTHER" id="PTHR12358">
    <property type="entry name" value="SPHINGOSINE KINASE"/>
    <property type="match status" value="1"/>
</dbReference>